<dbReference type="PANTHER" id="PTHR10133:SF62">
    <property type="entry name" value="DNA POLYMERASE THETA"/>
    <property type="match status" value="1"/>
</dbReference>
<name>A0A0E0J9A1_ORYNI</name>
<evidence type="ECO:0000259" key="1">
    <source>
        <dbReference type="SMART" id="SM00482"/>
    </source>
</evidence>
<dbReference type="Pfam" id="PF00476">
    <property type="entry name" value="DNA_pol_A"/>
    <property type="match status" value="1"/>
</dbReference>
<evidence type="ECO:0000313" key="2">
    <source>
        <dbReference type="EnsemblPlants" id="ONIVA12G09170.1"/>
    </source>
</evidence>
<dbReference type="Gene3D" id="1.10.150.20">
    <property type="entry name" value="5' to 3' exonuclease, C-terminal subdomain"/>
    <property type="match status" value="1"/>
</dbReference>
<dbReference type="EnsemblPlants" id="ONIVA12G09170.1">
    <property type="protein sequence ID" value="ONIVA12G09170.1"/>
    <property type="gene ID" value="ONIVA12G09170"/>
</dbReference>
<dbReference type="GO" id="GO:0006261">
    <property type="term" value="P:DNA-templated DNA replication"/>
    <property type="evidence" value="ECO:0007669"/>
    <property type="project" value="InterPro"/>
</dbReference>
<organism evidence="2">
    <name type="scientific">Oryza nivara</name>
    <name type="common">Indian wild rice</name>
    <name type="synonym">Oryza sativa f. spontanea</name>
    <dbReference type="NCBI Taxonomy" id="4536"/>
    <lineage>
        <taxon>Eukaryota</taxon>
        <taxon>Viridiplantae</taxon>
        <taxon>Streptophyta</taxon>
        <taxon>Embryophyta</taxon>
        <taxon>Tracheophyta</taxon>
        <taxon>Spermatophyta</taxon>
        <taxon>Magnoliopsida</taxon>
        <taxon>Liliopsida</taxon>
        <taxon>Poales</taxon>
        <taxon>Poaceae</taxon>
        <taxon>BOP clade</taxon>
        <taxon>Oryzoideae</taxon>
        <taxon>Oryzeae</taxon>
        <taxon>Oryzinae</taxon>
        <taxon>Oryza</taxon>
    </lineage>
</organism>
<dbReference type="eggNOG" id="KOG0950">
    <property type="taxonomic scope" value="Eukaryota"/>
</dbReference>
<dbReference type="AlphaFoldDB" id="A0A0E0J9A1"/>
<protein>
    <recommendedName>
        <fullName evidence="1">DNA-directed DNA polymerase family A palm domain-containing protein</fullName>
    </recommendedName>
</protein>
<reference evidence="2" key="2">
    <citation type="submission" date="2018-04" db="EMBL/GenBank/DDBJ databases">
        <title>OnivRS2 (Oryza nivara Reference Sequence Version 2).</title>
        <authorList>
            <person name="Zhang J."/>
            <person name="Kudrna D."/>
            <person name="Lee S."/>
            <person name="Talag J."/>
            <person name="Rajasekar S."/>
            <person name="Welchert J."/>
            <person name="Hsing Y.-I."/>
            <person name="Wing R.A."/>
        </authorList>
    </citation>
    <scope>NUCLEOTIDE SEQUENCE [LARGE SCALE GENOMIC DNA]</scope>
    <source>
        <strain evidence="2">SL10</strain>
    </source>
</reference>
<dbReference type="OMA" id="PIFAMME"/>
<dbReference type="CDD" id="cd08638">
    <property type="entry name" value="DNA_pol_A_theta"/>
    <property type="match status" value="1"/>
</dbReference>
<reference evidence="2" key="1">
    <citation type="submission" date="2015-04" db="UniProtKB">
        <authorList>
            <consortium name="EnsemblPlants"/>
        </authorList>
    </citation>
    <scope>IDENTIFICATION</scope>
    <source>
        <strain evidence="2">SL10</strain>
    </source>
</reference>
<dbReference type="Proteomes" id="UP000006591">
    <property type="component" value="Chromosome 12"/>
</dbReference>
<dbReference type="SMART" id="SM00482">
    <property type="entry name" value="POLAc"/>
    <property type="match status" value="1"/>
</dbReference>
<dbReference type="InterPro" id="IPR002298">
    <property type="entry name" value="DNA_polymerase_A"/>
</dbReference>
<evidence type="ECO:0000313" key="3">
    <source>
        <dbReference type="Proteomes" id="UP000006591"/>
    </source>
</evidence>
<feature type="domain" description="DNA-directed DNA polymerase family A palm" evidence="1">
    <location>
        <begin position="94"/>
        <end position="324"/>
    </location>
</feature>
<dbReference type="SUPFAM" id="SSF56672">
    <property type="entry name" value="DNA/RNA polymerases"/>
    <property type="match status" value="1"/>
</dbReference>
<dbReference type="InterPro" id="IPR043502">
    <property type="entry name" value="DNA/RNA_pol_sf"/>
</dbReference>
<accession>A0A0E0J9A1</accession>
<dbReference type="STRING" id="4536.A0A0E0J9A1"/>
<dbReference type="GO" id="GO:0003887">
    <property type="term" value="F:DNA-directed DNA polymerase activity"/>
    <property type="evidence" value="ECO:0007669"/>
    <property type="project" value="InterPro"/>
</dbReference>
<dbReference type="Gene3D" id="3.30.70.370">
    <property type="match status" value="1"/>
</dbReference>
<dbReference type="FunFam" id="1.10.150.20:FF:000002">
    <property type="entry name" value="DNA polymerase I"/>
    <property type="match status" value="1"/>
</dbReference>
<sequence>MLFLFRDQHPIISVIKEHRTLAKLLNGTLGSICSRAQLCSKSQRYIIQGNWLQTSTATGRLSMEEPNLQCVEHLVDFTTLKNDHDSTSMPMVDHHEINPRDFFIPTQENWLLVTADYSQIELRLMAHFSKDTALIELLSKPDGDVFTMIASRWTGKAESLICSKERETTKRFIYGILYGMGANSLAEQLECSPEDAAQKIQSFKRFFPGVSSWLHEAVASCRHKGYVETLMGRRRFLSKITAGNSKEKAKAQRQAVNSICQGSAADIIKVAMIKVHSAITNGSTVGATVDSIDVAMQNFSEIRGRCHLILQVHDELVLEVDPCMVAEAVRLLQTVMENSASLLGPSVSFLLLRATLNLYKTGYIASVTESIVENED</sequence>
<proteinExistence type="predicted"/>
<dbReference type="GO" id="GO:0006302">
    <property type="term" value="P:double-strand break repair"/>
    <property type="evidence" value="ECO:0007669"/>
    <property type="project" value="TreeGrafter"/>
</dbReference>
<dbReference type="Gramene" id="ONIVA12G09170.1">
    <property type="protein sequence ID" value="ONIVA12G09170.1"/>
    <property type="gene ID" value="ONIVA12G09170"/>
</dbReference>
<dbReference type="PANTHER" id="PTHR10133">
    <property type="entry name" value="DNA POLYMERASE I"/>
    <property type="match status" value="1"/>
</dbReference>
<dbReference type="InterPro" id="IPR001098">
    <property type="entry name" value="DNA-dir_DNA_pol_A_palm_dom"/>
</dbReference>
<keyword evidence="3" id="KW-1185">Reference proteome</keyword>
<dbReference type="GO" id="GO:0003677">
    <property type="term" value="F:DNA binding"/>
    <property type="evidence" value="ECO:0007669"/>
    <property type="project" value="InterPro"/>
</dbReference>
<dbReference type="PRINTS" id="PR00868">
    <property type="entry name" value="DNAPOLI"/>
</dbReference>